<reference evidence="1 2" key="1">
    <citation type="submission" date="2016-10" db="EMBL/GenBank/DDBJ databases">
        <authorList>
            <person name="de Groot N.N."/>
        </authorList>
    </citation>
    <scope>NUCLEOTIDE SEQUENCE [LARGE SCALE GENOMIC DNA]</scope>
    <source>
        <strain evidence="1 2">CDM_5</strain>
    </source>
</reference>
<organism evidence="1 2">
    <name type="scientific">Haloferax larsenii</name>
    <dbReference type="NCBI Taxonomy" id="302484"/>
    <lineage>
        <taxon>Archaea</taxon>
        <taxon>Methanobacteriati</taxon>
        <taxon>Methanobacteriota</taxon>
        <taxon>Stenosarchaea group</taxon>
        <taxon>Halobacteria</taxon>
        <taxon>Halobacteriales</taxon>
        <taxon>Haloferacaceae</taxon>
        <taxon>Haloferax</taxon>
    </lineage>
</organism>
<dbReference type="OrthoDB" id="303910at2157"/>
<dbReference type="AlphaFoldDB" id="A0A1H7NBR5"/>
<gene>
    <name evidence="1" type="ORF">SAMN04488691_103252</name>
</gene>
<dbReference type="Proteomes" id="UP000183894">
    <property type="component" value="Unassembled WGS sequence"/>
</dbReference>
<dbReference type="RefSeq" id="WP_074793275.1">
    <property type="nucleotide sequence ID" value="NZ_FOAD01000003.1"/>
</dbReference>
<proteinExistence type="predicted"/>
<sequence length="150" mass="17144">MSKPEHATTEVDSEMLYKEYVLDVRIVEYSDAETGDRRFRFEAPEHEGIEFDDPDLATLYADVYFDVNGFVEAGTGERGVPPEVIQAGRDTLAAYFLTQPYTDKNWVASFYGKKRARIERYVAAVRRRAREIRDGVAEREQNGHSVTPDA</sequence>
<dbReference type="EMBL" id="FOAD01000003">
    <property type="protein sequence ID" value="SEL20719.1"/>
    <property type="molecule type" value="Genomic_DNA"/>
</dbReference>
<accession>A0A1H7NBR5</accession>
<protein>
    <submittedName>
        <fullName evidence="1">Uncharacterized protein</fullName>
    </submittedName>
</protein>
<evidence type="ECO:0000313" key="1">
    <source>
        <dbReference type="EMBL" id="SEL20719.1"/>
    </source>
</evidence>
<name>A0A1H7NBR5_HALLR</name>
<evidence type="ECO:0000313" key="2">
    <source>
        <dbReference type="Proteomes" id="UP000183894"/>
    </source>
</evidence>